<organism evidence="3 4">
    <name type="scientific">Candidatus Nomurabacteria bacterium RIFCSPHIGHO2_01_FULL_42_16</name>
    <dbReference type="NCBI Taxonomy" id="1801743"/>
    <lineage>
        <taxon>Bacteria</taxon>
        <taxon>Candidatus Nomuraibacteriota</taxon>
    </lineage>
</organism>
<comment type="caution">
    <text evidence="3">The sequence shown here is derived from an EMBL/GenBank/DDBJ whole genome shotgun (WGS) entry which is preliminary data.</text>
</comment>
<keyword evidence="1" id="KW-1133">Transmembrane helix</keyword>
<dbReference type="EMBL" id="MFTT01000004">
    <property type="protein sequence ID" value="OGI70524.1"/>
    <property type="molecule type" value="Genomic_DNA"/>
</dbReference>
<feature type="transmembrane region" description="Helical" evidence="1">
    <location>
        <begin position="62"/>
        <end position="84"/>
    </location>
</feature>
<accession>A0A1F6VLJ9</accession>
<reference evidence="3 4" key="1">
    <citation type="journal article" date="2016" name="Nat. Commun.">
        <title>Thousands of microbial genomes shed light on interconnected biogeochemical processes in an aquifer system.</title>
        <authorList>
            <person name="Anantharaman K."/>
            <person name="Brown C.T."/>
            <person name="Hug L.A."/>
            <person name="Sharon I."/>
            <person name="Castelle C.J."/>
            <person name="Probst A.J."/>
            <person name="Thomas B.C."/>
            <person name="Singh A."/>
            <person name="Wilkins M.J."/>
            <person name="Karaoz U."/>
            <person name="Brodie E.L."/>
            <person name="Williams K.H."/>
            <person name="Hubbard S.S."/>
            <person name="Banfield J.F."/>
        </authorList>
    </citation>
    <scope>NUCLEOTIDE SEQUENCE [LARGE SCALE GENOMIC DNA]</scope>
</reference>
<evidence type="ECO:0008006" key="5">
    <source>
        <dbReference type="Google" id="ProtNLM"/>
    </source>
</evidence>
<keyword evidence="2" id="KW-0732">Signal</keyword>
<dbReference type="Pfam" id="PF18895">
    <property type="entry name" value="T4SS_pilin"/>
    <property type="match status" value="1"/>
</dbReference>
<feature type="chain" id="PRO_5009527279" description="Interferon-induced transmembrane protein" evidence="2">
    <location>
        <begin position="23"/>
        <end position="142"/>
    </location>
</feature>
<proteinExistence type="predicted"/>
<dbReference type="Proteomes" id="UP000178059">
    <property type="component" value="Unassembled WGS sequence"/>
</dbReference>
<evidence type="ECO:0000256" key="1">
    <source>
        <dbReference type="SAM" id="Phobius"/>
    </source>
</evidence>
<evidence type="ECO:0000313" key="4">
    <source>
        <dbReference type="Proteomes" id="UP000178059"/>
    </source>
</evidence>
<dbReference type="AlphaFoldDB" id="A0A1F6VLJ9"/>
<name>A0A1F6VLJ9_9BACT</name>
<feature type="signal peptide" evidence="2">
    <location>
        <begin position="1"/>
        <end position="22"/>
    </location>
</feature>
<keyword evidence="1" id="KW-0812">Transmembrane</keyword>
<dbReference type="STRING" id="1801743.A2824_01000"/>
<dbReference type="InterPro" id="IPR043993">
    <property type="entry name" value="T4SS_pilin"/>
</dbReference>
<sequence>MKKIFFILIVIMILALPSASSAYHKAGSPGFEHPGGKASLVPTCPEETGCGWKEAMQLVSSIINFLLFYISLPLAALLFAYAGFIHMTAGDNVSKRTEAWKIFKAVGKGLIIALAAWLIVSAILSGLGVKKEFILLEGVKPE</sequence>
<feature type="transmembrane region" description="Helical" evidence="1">
    <location>
        <begin position="105"/>
        <end position="127"/>
    </location>
</feature>
<gene>
    <name evidence="3" type="ORF">A2824_01000</name>
</gene>
<evidence type="ECO:0000313" key="3">
    <source>
        <dbReference type="EMBL" id="OGI70524.1"/>
    </source>
</evidence>
<evidence type="ECO:0000256" key="2">
    <source>
        <dbReference type="SAM" id="SignalP"/>
    </source>
</evidence>
<keyword evidence="1" id="KW-0472">Membrane</keyword>
<protein>
    <recommendedName>
        <fullName evidence="5">Interferon-induced transmembrane protein</fullName>
    </recommendedName>
</protein>